<name>A0A5S3QGN6_9BACI</name>
<protein>
    <submittedName>
        <fullName evidence="2">Uncharacterized protein</fullName>
    </submittedName>
</protein>
<keyword evidence="1" id="KW-0472">Membrane</keyword>
<keyword evidence="1" id="KW-1133">Transmembrane helix</keyword>
<sequence>MEKSRKMNAKKWSLLAYIFLTIGLAITLWGLSLWEPEYIFYGSILALFQIVWVSLIFKHRESEESLGNYMIVIPTALFMILMIKSLYAPLVISICISLLMLVPIHFLEKYIRYSLIQE</sequence>
<comment type="caution">
    <text evidence="2">The sequence shown here is derived from an EMBL/GenBank/DDBJ whole genome shotgun (WGS) entry which is preliminary data.</text>
</comment>
<dbReference type="RefSeq" id="WP_138600631.1">
    <property type="nucleotide sequence ID" value="NZ_VCIA01000001.1"/>
</dbReference>
<dbReference type="Proteomes" id="UP000306980">
    <property type="component" value="Unassembled WGS sequence"/>
</dbReference>
<dbReference type="EMBL" id="VCIA01000001">
    <property type="protein sequence ID" value="TMN20889.1"/>
    <property type="molecule type" value="Genomic_DNA"/>
</dbReference>
<feature type="transmembrane region" description="Helical" evidence="1">
    <location>
        <begin position="38"/>
        <end position="57"/>
    </location>
</feature>
<evidence type="ECO:0000313" key="2">
    <source>
        <dbReference type="EMBL" id="TMN20889.1"/>
    </source>
</evidence>
<evidence type="ECO:0000256" key="1">
    <source>
        <dbReference type="SAM" id="Phobius"/>
    </source>
</evidence>
<keyword evidence="1" id="KW-0812">Transmembrane</keyword>
<evidence type="ECO:0000313" key="3">
    <source>
        <dbReference type="Proteomes" id="UP000306980"/>
    </source>
</evidence>
<dbReference type="AlphaFoldDB" id="A0A5S3QGN6"/>
<feature type="transmembrane region" description="Helical" evidence="1">
    <location>
        <begin position="12"/>
        <end position="32"/>
    </location>
</feature>
<accession>A0A5S3QGN6</accession>
<reference evidence="2 3" key="1">
    <citation type="submission" date="2019-05" db="EMBL/GenBank/DDBJ databases">
        <title>Genomic analysis of Lentibacillus sp. NKC220-2.</title>
        <authorList>
            <person name="Oh Y.J."/>
        </authorList>
    </citation>
    <scope>NUCLEOTIDE SEQUENCE [LARGE SCALE GENOMIC DNA]</scope>
    <source>
        <strain evidence="2 3">NKC220-2</strain>
    </source>
</reference>
<feature type="transmembrane region" description="Helical" evidence="1">
    <location>
        <begin position="89"/>
        <end position="107"/>
    </location>
</feature>
<organism evidence="2 3">
    <name type="scientific">Lentibacillus cibarius</name>
    <dbReference type="NCBI Taxonomy" id="2583219"/>
    <lineage>
        <taxon>Bacteria</taxon>
        <taxon>Bacillati</taxon>
        <taxon>Bacillota</taxon>
        <taxon>Bacilli</taxon>
        <taxon>Bacillales</taxon>
        <taxon>Bacillaceae</taxon>
        <taxon>Lentibacillus</taxon>
    </lineage>
</organism>
<proteinExistence type="predicted"/>
<gene>
    <name evidence="2" type="ORF">FFL34_01250</name>
</gene>
<feature type="transmembrane region" description="Helical" evidence="1">
    <location>
        <begin position="66"/>
        <end position="83"/>
    </location>
</feature>